<dbReference type="EMBL" id="JADYXP020000025">
    <property type="protein sequence ID" value="KAL0100886.1"/>
    <property type="molecule type" value="Genomic_DNA"/>
</dbReference>
<keyword evidence="8" id="KW-0720">Serine protease</keyword>
<evidence type="ECO:0000259" key="9">
    <source>
        <dbReference type="Pfam" id="PF00326"/>
    </source>
</evidence>
<comment type="catalytic activity">
    <reaction evidence="1">
        <text>Cleavage of an N-acetyl or N-formyl amino acid from the N-terminus of a polypeptide.</text>
        <dbReference type="EC" id="3.4.19.1"/>
    </reaction>
</comment>
<dbReference type="InterPro" id="IPR001375">
    <property type="entry name" value="Peptidase_S9_cat"/>
</dbReference>
<sequence>MLSVKELVNLYKSLAAYPSLGSAQILGAKNGRLSIQGTWTQRNLERKTDQRFLQNYDLNSDLSPISLGFPVDITTELMSTLTKDEERKAILRQATIDNSTKQFIEIWDKQHFVKNYDLSALDVHGDVYTDAEFRSFEWSADNTKVLYIAEKKLPKSEPFYKQKSLDKKDKEKKENDEATVGNEYIHKPHWGEQLVGKHRPVVAVLDTTLDTITILSGIPDELSPGQVIWTKDQDVVGVAWKHEPLYLGLTACTNRYSWIFLLKNGEYRKLSDDGCAVHSPRISPDGNYLVWLQRKAGVVPHHNVHKLVLRDLRVEENHTVEIVEPVKTSKTINHNKQFYGIYGRLPRRCWSDDSQYFFFSTPQRNNIVSYIVNIITKDITEINNDKSSLAILDVKGDVIAFVNTSLTQPASLMVGRFKIDAANSGDISKIAITTPMKIHGFEEIIYEPNEYTYNNDDIIKQFNYIYFGPKGGKSQSVPFILIAHGGPHSNFANTFSLESAFFILAGFAIVLVNYRGSTGMGSATVEYLPGKVGNVDVKDCITATQDALKKYPWLDSKRIGLCGGSHGGFLVTHLSGQAPDLFKAVVAKNPVIDLSVMFGISDIPDWCIVEAGLLCNIISGPWPEDIDMLVKMRKCSPIIHVDKVKAPTLVCIGTKDLRVPCSQGTMWYNRLNINKVKTKMLVYDDNHQLSSASAEIDHIINDCLWLLEHTSKEFEDKK</sequence>
<evidence type="ECO:0000256" key="2">
    <source>
        <dbReference type="ARBA" id="ARBA00004496"/>
    </source>
</evidence>
<comment type="subunit">
    <text evidence="5">Homotetramer.</text>
</comment>
<dbReference type="InterPro" id="IPR045550">
    <property type="entry name" value="AARE_N"/>
</dbReference>
<dbReference type="EC" id="3.4.21.-" evidence="8"/>
<dbReference type="AlphaFoldDB" id="A0AAW2EEY0"/>
<dbReference type="Proteomes" id="UP001430953">
    <property type="component" value="Unassembled WGS sequence"/>
</dbReference>
<dbReference type="PANTHER" id="PTHR42776:SF4">
    <property type="entry name" value="ACYLAMINO-ACID-RELEASING ENZYME"/>
    <property type="match status" value="1"/>
</dbReference>
<comment type="similarity">
    <text evidence="4">Belongs to the peptidase S9C family.</text>
</comment>
<keyword evidence="7 8" id="KW-0378">Hydrolase</keyword>
<keyword evidence="6" id="KW-0963">Cytoplasm</keyword>
<dbReference type="Gene3D" id="3.40.50.1820">
    <property type="entry name" value="alpha/beta hydrolase"/>
    <property type="match status" value="1"/>
</dbReference>
<organism evidence="11 12">
    <name type="scientific">Cardiocondyla obscurior</name>
    <dbReference type="NCBI Taxonomy" id="286306"/>
    <lineage>
        <taxon>Eukaryota</taxon>
        <taxon>Metazoa</taxon>
        <taxon>Ecdysozoa</taxon>
        <taxon>Arthropoda</taxon>
        <taxon>Hexapoda</taxon>
        <taxon>Insecta</taxon>
        <taxon>Pterygota</taxon>
        <taxon>Neoptera</taxon>
        <taxon>Endopterygota</taxon>
        <taxon>Hymenoptera</taxon>
        <taxon>Apocrita</taxon>
        <taxon>Aculeata</taxon>
        <taxon>Formicoidea</taxon>
        <taxon>Formicidae</taxon>
        <taxon>Myrmicinae</taxon>
        <taxon>Cardiocondyla</taxon>
    </lineage>
</organism>
<dbReference type="GO" id="GO:0006508">
    <property type="term" value="P:proteolysis"/>
    <property type="evidence" value="ECO:0007669"/>
    <property type="project" value="UniProtKB-KW"/>
</dbReference>
<accession>A0AAW2EEY0</accession>
<comment type="subcellular location">
    <subcellularLocation>
        <location evidence="2">Cytoplasm</location>
    </subcellularLocation>
</comment>
<reference evidence="11 12" key="1">
    <citation type="submission" date="2023-03" db="EMBL/GenBank/DDBJ databases">
        <title>High recombination rates correlate with genetic variation in Cardiocondyla obscurior ants.</title>
        <authorList>
            <person name="Errbii M."/>
        </authorList>
    </citation>
    <scope>NUCLEOTIDE SEQUENCE [LARGE SCALE GENOMIC DNA]</scope>
    <source>
        <strain evidence="11">Alpha-2009</strain>
        <tissue evidence="11">Whole body</tissue>
    </source>
</reference>
<dbReference type="GO" id="GO:0008242">
    <property type="term" value="F:omega peptidase activity"/>
    <property type="evidence" value="ECO:0007669"/>
    <property type="project" value="UniProtKB-EC"/>
</dbReference>
<evidence type="ECO:0000313" key="11">
    <source>
        <dbReference type="EMBL" id="KAL0100886.1"/>
    </source>
</evidence>
<dbReference type="Pfam" id="PF00326">
    <property type="entry name" value="Peptidase_S9"/>
    <property type="match status" value="1"/>
</dbReference>
<keyword evidence="12" id="KW-1185">Reference proteome</keyword>
<gene>
    <name evidence="11" type="ORF">PUN28_019344</name>
</gene>
<keyword evidence="8" id="KW-0645">Protease</keyword>
<dbReference type="GO" id="GO:0004252">
    <property type="term" value="F:serine-type endopeptidase activity"/>
    <property type="evidence" value="ECO:0007669"/>
    <property type="project" value="UniProtKB-UniRule"/>
</dbReference>
<dbReference type="PRINTS" id="PR00862">
    <property type="entry name" value="PROLIGOPTASE"/>
</dbReference>
<protein>
    <recommendedName>
        <fullName evidence="8">Prolyl endopeptidase</fullName>
        <ecNumber evidence="8">3.4.21.-</ecNumber>
    </recommendedName>
</protein>
<evidence type="ECO:0000256" key="7">
    <source>
        <dbReference type="ARBA" id="ARBA00022801"/>
    </source>
</evidence>
<dbReference type="SUPFAM" id="SSF53474">
    <property type="entry name" value="alpha/beta-Hydrolases"/>
    <property type="match status" value="1"/>
</dbReference>
<evidence type="ECO:0000256" key="6">
    <source>
        <dbReference type="ARBA" id="ARBA00022490"/>
    </source>
</evidence>
<comment type="caution">
    <text evidence="11">The sequence shown here is derived from an EMBL/GenBank/DDBJ whole genome shotgun (WGS) entry which is preliminary data.</text>
</comment>
<evidence type="ECO:0000313" key="12">
    <source>
        <dbReference type="Proteomes" id="UP001430953"/>
    </source>
</evidence>
<dbReference type="InterPro" id="IPR002470">
    <property type="entry name" value="Peptidase_S9A"/>
</dbReference>
<dbReference type="GO" id="GO:0005737">
    <property type="term" value="C:cytoplasm"/>
    <property type="evidence" value="ECO:0007669"/>
    <property type="project" value="UniProtKB-SubCell"/>
</dbReference>
<dbReference type="PANTHER" id="PTHR42776">
    <property type="entry name" value="SERINE PEPTIDASE S9 FAMILY MEMBER"/>
    <property type="match status" value="1"/>
</dbReference>
<evidence type="ECO:0000256" key="5">
    <source>
        <dbReference type="ARBA" id="ARBA00011881"/>
    </source>
</evidence>
<feature type="domain" description="Peptidase S9 prolyl oligopeptidase catalytic" evidence="9">
    <location>
        <begin position="494"/>
        <end position="710"/>
    </location>
</feature>
<evidence type="ECO:0000259" key="10">
    <source>
        <dbReference type="Pfam" id="PF19283"/>
    </source>
</evidence>
<evidence type="ECO:0000256" key="4">
    <source>
        <dbReference type="ARBA" id="ARBA00010040"/>
    </source>
</evidence>
<dbReference type="SUPFAM" id="SSF82171">
    <property type="entry name" value="DPP6 N-terminal domain-like"/>
    <property type="match status" value="1"/>
</dbReference>
<feature type="domain" description="Acylamino-acid-releasing enzyme N-terminal" evidence="10">
    <location>
        <begin position="8"/>
        <end position="436"/>
    </location>
</feature>
<evidence type="ECO:0000256" key="1">
    <source>
        <dbReference type="ARBA" id="ARBA00000721"/>
    </source>
</evidence>
<evidence type="ECO:0000256" key="8">
    <source>
        <dbReference type="RuleBase" id="RU368024"/>
    </source>
</evidence>
<proteinExistence type="inferred from homology"/>
<dbReference type="Pfam" id="PF19283">
    <property type="entry name" value="APEH_N"/>
    <property type="match status" value="1"/>
</dbReference>
<evidence type="ECO:0000256" key="3">
    <source>
        <dbReference type="ARBA" id="ARBA00005228"/>
    </source>
</evidence>
<name>A0AAW2EEY0_9HYME</name>
<dbReference type="InterPro" id="IPR029058">
    <property type="entry name" value="AB_hydrolase_fold"/>
</dbReference>
<comment type="similarity">
    <text evidence="3 8">Belongs to the peptidase S9A family.</text>
</comment>